<protein>
    <submittedName>
        <fullName evidence="2">P-loop containing nucleoside triphosphate hydrolase protein</fullName>
    </submittedName>
</protein>
<dbReference type="GO" id="GO:0005525">
    <property type="term" value="F:GTP binding"/>
    <property type="evidence" value="ECO:0007669"/>
    <property type="project" value="InterPro"/>
</dbReference>
<evidence type="ECO:0000313" key="2">
    <source>
        <dbReference type="EMBL" id="KAF9531055.1"/>
    </source>
</evidence>
<dbReference type="SUPFAM" id="SSF52540">
    <property type="entry name" value="P-loop containing nucleoside triphosphate hydrolases"/>
    <property type="match status" value="1"/>
</dbReference>
<feature type="domain" description="G" evidence="1">
    <location>
        <begin position="10"/>
        <end position="79"/>
    </location>
</feature>
<evidence type="ECO:0000313" key="3">
    <source>
        <dbReference type="Proteomes" id="UP000807306"/>
    </source>
</evidence>
<sequence>MTPTEDIALVVVVGLTGCGKTTFVNQASGSTFEVGHSLASCTTKVVQSLPFRVPSGQRVILIDTPGFDPSDSKKSDKQILEDVKFNVAKIYGAGKKKKLAGVIYMHRISDPRLGTTTISNVKRALKVVKKMPRKNVVIATSFWNQVDEAEGIQRTKELESGECFRPTLRQGGIMLPFNPEHGESAKKLVARILEQEEIQDSPKDWDSVPGSMWCW</sequence>
<keyword evidence="2" id="KW-0378">Hydrolase</keyword>
<dbReference type="Gene3D" id="3.40.50.300">
    <property type="entry name" value="P-loop containing nucleotide triphosphate hydrolases"/>
    <property type="match status" value="1"/>
</dbReference>
<reference evidence="2" key="1">
    <citation type="submission" date="2020-11" db="EMBL/GenBank/DDBJ databases">
        <authorList>
            <consortium name="DOE Joint Genome Institute"/>
            <person name="Ahrendt S."/>
            <person name="Riley R."/>
            <person name="Andreopoulos W."/>
            <person name="Labutti K."/>
            <person name="Pangilinan J."/>
            <person name="Ruiz-Duenas F.J."/>
            <person name="Barrasa J.M."/>
            <person name="Sanchez-Garcia M."/>
            <person name="Camarero S."/>
            <person name="Miyauchi S."/>
            <person name="Serrano A."/>
            <person name="Linde D."/>
            <person name="Babiker R."/>
            <person name="Drula E."/>
            <person name="Ayuso-Fernandez I."/>
            <person name="Pacheco R."/>
            <person name="Padilla G."/>
            <person name="Ferreira P."/>
            <person name="Barriuso J."/>
            <person name="Kellner H."/>
            <person name="Castanera R."/>
            <person name="Alfaro M."/>
            <person name="Ramirez L."/>
            <person name="Pisabarro A.G."/>
            <person name="Kuo A."/>
            <person name="Tritt A."/>
            <person name="Lipzen A."/>
            <person name="He G."/>
            <person name="Yan M."/>
            <person name="Ng V."/>
            <person name="Cullen D."/>
            <person name="Martin F."/>
            <person name="Rosso M.-N."/>
            <person name="Henrissat B."/>
            <person name="Hibbett D."/>
            <person name="Martinez A.T."/>
            <person name="Grigoriev I.V."/>
        </authorList>
    </citation>
    <scope>NUCLEOTIDE SEQUENCE</scope>
    <source>
        <strain evidence="2">CBS 506.95</strain>
    </source>
</reference>
<dbReference type="EMBL" id="MU157836">
    <property type="protein sequence ID" value="KAF9531055.1"/>
    <property type="molecule type" value="Genomic_DNA"/>
</dbReference>
<name>A0A9P6ELH7_9AGAR</name>
<gene>
    <name evidence="2" type="ORF">CPB83DRAFT_119302</name>
</gene>
<dbReference type="OrthoDB" id="8954335at2759"/>
<proteinExistence type="predicted"/>
<accession>A0A9P6ELH7</accession>
<dbReference type="InterPro" id="IPR027417">
    <property type="entry name" value="P-loop_NTPase"/>
</dbReference>
<dbReference type="Proteomes" id="UP000807306">
    <property type="component" value="Unassembled WGS sequence"/>
</dbReference>
<evidence type="ECO:0000259" key="1">
    <source>
        <dbReference type="Pfam" id="PF01926"/>
    </source>
</evidence>
<dbReference type="GO" id="GO:0016787">
    <property type="term" value="F:hydrolase activity"/>
    <property type="evidence" value="ECO:0007669"/>
    <property type="project" value="UniProtKB-KW"/>
</dbReference>
<keyword evidence="3" id="KW-1185">Reference proteome</keyword>
<dbReference type="AlphaFoldDB" id="A0A9P6ELH7"/>
<organism evidence="2 3">
    <name type="scientific">Crepidotus variabilis</name>
    <dbReference type="NCBI Taxonomy" id="179855"/>
    <lineage>
        <taxon>Eukaryota</taxon>
        <taxon>Fungi</taxon>
        <taxon>Dikarya</taxon>
        <taxon>Basidiomycota</taxon>
        <taxon>Agaricomycotina</taxon>
        <taxon>Agaricomycetes</taxon>
        <taxon>Agaricomycetidae</taxon>
        <taxon>Agaricales</taxon>
        <taxon>Agaricineae</taxon>
        <taxon>Crepidotaceae</taxon>
        <taxon>Crepidotus</taxon>
    </lineage>
</organism>
<dbReference type="InterPro" id="IPR006073">
    <property type="entry name" value="GTP-bd"/>
</dbReference>
<dbReference type="CDD" id="cd00882">
    <property type="entry name" value="Ras_like_GTPase"/>
    <property type="match status" value="1"/>
</dbReference>
<dbReference type="Pfam" id="PF01926">
    <property type="entry name" value="MMR_HSR1"/>
    <property type="match status" value="1"/>
</dbReference>
<comment type="caution">
    <text evidence="2">The sequence shown here is derived from an EMBL/GenBank/DDBJ whole genome shotgun (WGS) entry which is preliminary data.</text>
</comment>